<evidence type="ECO:0000256" key="6">
    <source>
        <dbReference type="ARBA" id="ARBA00022806"/>
    </source>
</evidence>
<dbReference type="SUPFAM" id="SSF68906">
    <property type="entry name" value="SAP domain"/>
    <property type="match status" value="1"/>
</dbReference>
<feature type="domain" description="Helicase ATP-binding" evidence="14">
    <location>
        <begin position="369"/>
        <end position="636"/>
    </location>
</feature>
<evidence type="ECO:0000259" key="11">
    <source>
        <dbReference type="PROSITE" id="PS50064"/>
    </source>
</evidence>
<evidence type="ECO:0000256" key="1">
    <source>
        <dbReference type="ARBA" id="ARBA00004123"/>
    </source>
</evidence>
<dbReference type="InterPro" id="IPR038718">
    <property type="entry name" value="SNF2-like_sf"/>
</dbReference>
<dbReference type="InterPro" id="IPR036957">
    <property type="entry name" value="Znf_PARP_sf"/>
</dbReference>
<evidence type="ECO:0000259" key="15">
    <source>
        <dbReference type="PROSITE" id="PS51194"/>
    </source>
</evidence>
<evidence type="ECO:0000313" key="17">
    <source>
        <dbReference type="EMBL" id="SPQ95370.1"/>
    </source>
</evidence>
<dbReference type="SMART" id="SM00487">
    <property type="entry name" value="DEXDc"/>
    <property type="match status" value="1"/>
</dbReference>
<evidence type="ECO:0000259" key="12">
    <source>
        <dbReference type="PROSITE" id="PS50089"/>
    </source>
</evidence>
<dbReference type="GO" id="GO:0008094">
    <property type="term" value="F:ATP-dependent activity, acting on DNA"/>
    <property type="evidence" value="ECO:0007669"/>
    <property type="project" value="TreeGrafter"/>
</dbReference>
<gene>
    <name evidence="16" type="ORF">PBRA_005310</name>
    <name evidence="17" type="ORF">PLBR_LOCUS2585</name>
</gene>
<organism evidence="16 18">
    <name type="scientific">Plasmodiophora brassicae</name>
    <name type="common">Clubroot disease agent</name>
    <dbReference type="NCBI Taxonomy" id="37360"/>
    <lineage>
        <taxon>Eukaryota</taxon>
        <taxon>Sar</taxon>
        <taxon>Rhizaria</taxon>
        <taxon>Endomyxa</taxon>
        <taxon>Phytomyxea</taxon>
        <taxon>Plasmodiophorida</taxon>
        <taxon>Plasmodiophoridae</taxon>
        <taxon>Plasmodiophora</taxon>
    </lineage>
</organism>
<dbReference type="Pfam" id="PF02037">
    <property type="entry name" value="SAP"/>
    <property type="match status" value="1"/>
</dbReference>
<feature type="domain" description="RING-type" evidence="12">
    <location>
        <begin position="798"/>
        <end position="839"/>
    </location>
</feature>
<dbReference type="EMBL" id="OVEO01000004">
    <property type="protein sequence ID" value="SPQ95370.1"/>
    <property type="molecule type" value="Genomic_DNA"/>
</dbReference>
<dbReference type="PROSITE" id="PS50064">
    <property type="entry name" value="ZF_PARP_2"/>
    <property type="match status" value="1"/>
</dbReference>
<keyword evidence="6" id="KW-0347">Helicase</keyword>
<dbReference type="InterPro" id="IPR017907">
    <property type="entry name" value="Znf_RING_CS"/>
</dbReference>
<dbReference type="InterPro" id="IPR003034">
    <property type="entry name" value="SAP_dom"/>
</dbReference>
<keyword evidence="18" id="KW-1185">Reference proteome</keyword>
<feature type="domain" description="Helicase C-terminal" evidence="15">
    <location>
        <begin position="884"/>
        <end position="1045"/>
    </location>
</feature>
<evidence type="ECO:0000259" key="14">
    <source>
        <dbReference type="PROSITE" id="PS51192"/>
    </source>
</evidence>
<name>A0A0G4IN94_PLABS</name>
<dbReference type="CDD" id="cd18008">
    <property type="entry name" value="DEXDc_SHPRH-like"/>
    <property type="match status" value="1"/>
</dbReference>
<dbReference type="PROSITE" id="PS50089">
    <property type="entry name" value="ZF_RING_2"/>
    <property type="match status" value="1"/>
</dbReference>
<dbReference type="GO" id="GO:0004386">
    <property type="term" value="F:helicase activity"/>
    <property type="evidence" value="ECO:0007669"/>
    <property type="project" value="UniProtKB-KW"/>
</dbReference>
<dbReference type="InterPro" id="IPR049730">
    <property type="entry name" value="SNF2/RAD54-like_C"/>
</dbReference>
<dbReference type="InterPro" id="IPR001510">
    <property type="entry name" value="Znf_PARP"/>
</dbReference>
<dbReference type="Gene3D" id="3.30.40.10">
    <property type="entry name" value="Zinc/RING finger domain, C3HC4 (zinc finger)"/>
    <property type="match status" value="1"/>
</dbReference>
<evidence type="ECO:0000256" key="10">
    <source>
        <dbReference type="PROSITE-ProRule" id="PRU00175"/>
    </source>
</evidence>
<sequence length="1052" mass="116595">MDWDDYYDGFDDDFDVHVRDSRRFVDVAKRQAHCRKCRAPILKGSMRVGEPYMSQWGVASQYYHLQCSPVAWTSSKASRLVLRGLTAEQRDVIDDLKSGRNPAGVVGESLVDDDLSRSAADILADFDRHANMMMDPTNRVSPGEYREAHETVICTCPGTITGIQHYSGVAHPGEHVYLVREPDNPYDRNAIAIHNVENAKVGHLRRQQAAVLAPILDDPSEHWATRVEASISSRGSAYNQSCVLTFVNIPEAATPILTILRRGQFTMGAGDMTPSAEVAFKESVRSQADLDAMFEEALKANASIEPLPATDLSRVLACLNIKLFDYQERGLHWMLRRETCHDALPALWEQRVENGQQVYYNGVVNASYRSRPAAVLGGLLCDDMGLGKTIQVIALVLLHSNSGLRKRISKHLGAAPVPVKPEPASSSGDVRRVIESMRVVDLRDLLRTKGLSASGNKKVLIERLIENGVHPDIEESQPAVSSPANDVKADNNGPSATLIVCPTSVLSNWELQIASHVRDEINIKVHVHHGAQRCSDTAFLSKFDIVLTTYGTLAAEFRSREKGASGSKKRGRDEGLLAVSWRRVVLDEAHVIRNRTNQSHKACRALDAQFRWALTGTPLFNSADDVQSLFAFLRLPPVDDYSIWRTRIGRPVSSMGSPQAMALLRVLFQAVCLRRLKSTVNSDLPPITVEEHSLVLGSKQRELYDLLERASRMAFDIALRVGDDFVLSNYAAVLESMLRLRQMCCSASMVTEERLQRARDLIALVDRTSKSSELTKEDAEKLFNKMKSLLSEEDPTECAICLESLEPESARIIRGCMHCFCEACLHNLLSSDTRCPLCRGEFSEKDVVGFSTLSATSNGSAIADEPADKAEEGGDAEVPAKVSALLQLVKALPNDERIVVFSQFTSFLDIIAKYLDDAGVSYDLLVGSMGHNARKSVVARFQQEDGGPTALLVSMSAAGTGLSFTRASTVVIMDPWWNAMVENQAIDRLHRLGQTRPVRVVRYVIKGSIEERVIQIQEQKKELCTNLFRRPNRTEARAARLHDLRAIFARPG</sequence>
<dbReference type="Pfam" id="PF00176">
    <property type="entry name" value="SNF2-rel_dom"/>
    <property type="match status" value="1"/>
</dbReference>
<accession>A0A0G4IN94</accession>
<dbReference type="InterPro" id="IPR013083">
    <property type="entry name" value="Znf_RING/FYVE/PHD"/>
</dbReference>
<dbReference type="SUPFAM" id="SSF57850">
    <property type="entry name" value="RING/U-box"/>
    <property type="match status" value="1"/>
</dbReference>
<dbReference type="GO" id="GO:0006281">
    <property type="term" value="P:DNA repair"/>
    <property type="evidence" value="ECO:0007669"/>
    <property type="project" value="TreeGrafter"/>
</dbReference>
<dbReference type="SMART" id="SM00910">
    <property type="entry name" value="HIRAN"/>
    <property type="match status" value="1"/>
</dbReference>
<evidence type="ECO:0000313" key="16">
    <source>
        <dbReference type="EMBL" id="CEO96706.1"/>
    </source>
</evidence>
<dbReference type="GO" id="GO:0005634">
    <property type="term" value="C:nucleus"/>
    <property type="evidence" value="ECO:0007669"/>
    <property type="project" value="UniProtKB-SubCell"/>
</dbReference>
<dbReference type="PANTHER" id="PTHR45626">
    <property type="entry name" value="TRANSCRIPTION TERMINATION FACTOR 2-RELATED"/>
    <property type="match status" value="1"/>
</dbReference>
<proteinExistence type="predicted"/>
<dbReference type="Proteomes" id="UP000290189">
    <property type="component" value="Unassembled WGS sequence"/>
</dbReference>
<dbReference type="PROSITE" id="PS50800">
    <property type="entry name" value="SAP"/>
    <property type="match status" value="1"/>
</dbReference>
<dbReference type="Gene3D" id="3.30.70.2330">
    <property type="match status" value="1"/>
</dbReference>
<reference evidence="16 18" key="1">
    <citation type="submission" date="2015-02" db="EMBL/GenBank/DDBJ databases">
        <authorList>
            <person name="Chooi Y.-H."/>
        </authorList>
    </citation>
    <scope>NUCLEOTIDE SEQUENCE [LARGE SCALE GENOMIC DNA]</scope>
    <source>
        <strain evidence="16">E3</strain>
    </source>
</reference>
<dbReference type="PROSITE" id="PS00518">
    <property type="entry name" value="ZF_RING_1"/>
    <property type="match status" value="1"/>
</dbReference>
<evidence type="ECO:0000256" key="3">
    <source>
        <dbReference type="ARBA" id="ARBA00022741"/>
    </source>
</evidence>
<keyword evidence="7" id="KW-0862">Zinc</keyword>
<dbReference type="InterPro" id="IPR001841">
    <property type="entry name" value="Znf_RING"/>
</dbReference>
<dbReference type="SMART" id="SM00184">
    <property type="entry name" value="RING"/>
    <property type="match status" value="1"/>
</dbReference>
<dbReference type="SMART" id="SM01336">
    <property type="entry name" value="zf-PARP"/>
    <property type="match status" value="1"/>
</dbReference>
<dbReference type="GO" id="GO:0005524">
    <property type="term" value="F:ATP binding"/>
    <property type="evidence" value="ECO:0007669"/>
    <property type="project" value="UniProtKB-KW"/>
</dbReference>
<dbReference type="InterPro" id="IPR036361">
    <property type="entry name" value="SAP_dom_sf"/>
</dbReference>
<evidence type="ECO:0000313" key="19">
    <source>
        <dbReference type="Proteomes" id="UP000290189"/>
    </source>
</evidence>
<dbReference type="Pfam" id="PF00271">
    <property type="entry name" value="Helicase_C"/>
    <property type="match status" value="1"/>
</dbReference>
<dbReference type="Pfam" id="PF08797">
    <property type="entry name" value="HIRAN"/>
    <property type="match status" value="1"/>
</dbReference>
<evidence type="ECO:0000256" key="2">
    <source>
        <dbReference type="ARBA" id="ARBA00022723"/>
    </source>
</evidence>
<dbReference type="SUPFAM" id="SSF52540">
    <property type="entry name" value="P-loop containing nucleoside triphosphate hydrolases"/>
    <property type="match status" value="2"/>
</dbReference>
<dbReference type="Gene3D" id="3.40.50.10810">
    <property type="entry name" value="Tandem AAA-ATPase domain"/>
    <property type="match status" value="2"/>
</dbReference>
<keyword evidence="4 10" id="KW-0863">Zinc-finger</keyword>
<dbReference type="SMART" id="SM00513">
    <property type="entry name" value="SAP"/>
    <property type="match status" value="1"/>
</dbReference>
<keyword evidence="8" id="KW-0067">ATP-binding</keyword>
<dbReference type="GO" id="GO:0003677">
    <property type="term" value="F:DNA binding"/>
    <property type="evidence" value="ECO:0007669"/>
    <property type="project" value="InterPro"/>
</dbReference>
<evidence type="ECO:0000256" key="7">
    <source>
        <dbReference type="ARBA" id="ARBA00022833"/>
    </source>
</evidence>
<dbReference type="GO" id="GO:0008270">
    <property type="term" value="F:zinc ion binding"/>
    <property type="evidence" value="ECO:0007669"/>
    <property type="project" value="UniProtKB-KW"/>
</dbReference>
<keyword evidence="3" id="KW-0547">Nucleotide-binding</keyword>
<dbReference type="Proteomes" id="UP000039324">
    <property type="component" value="Unassembled WGS sequence"/>
</dbReference>
<dbReference type="PROSITE" id="PS51194">
    <property type="entry name" value="HELICASE_CTER"/>
    <property type="match status" value="1"/>
</dbReference>
<dbReference type="InterPro" id="IPR000330">
    <property type="entry name" value="SNF2_N"/>
</dbReference>
<evidence type="ECO:0000259" key="13">
    <source>
        <dbReference type="PROSITE" id="PS50800"/>
    </source>
</evidence>
<dbReference type="AlphaFoldDB" id="A0A0G4IN94"/>
<dbReference type="Gene3D" id="3.30.1740.10">
    <property type="entry name" value="Zinc finger, PARP-type"/>
    <property type="match status" value="1"/>
</dbReference>
<dbReference type="InterPro" id="IPR014905">
    <property type="entry name" value="HIRAN"/>
</dbReference>
<dbReference type="STRING" id="37360.A0A0G4IN94"/>
<dbReference type="CDD" id="cd18793">
    <property type="entry name" value="SF2_C_SNF"/>
    <property type="match status" value="1"/>
</dbReference>
<dbReference type="SMART" id="SM00490">
    <property type="entry name" value="HELICc"/>
    <property type="match status" value="1"/>
</dbReference>
<dbReference type="PANTHER" id="PTHR45626:SF17">
    <property type="entry name" value="HELICASE-LIKE TRANSCRIPTION FACTOR"/>
    <property type="match status" value="1"/>
</dbReference>
<keyword evidence="5" id="KW-0378">Hydrolase</keyword>
<dbReference type="GO" id="GO:0016818">
    <property type="term" value="F:hydrolase activity, acting on acid anhydrides, in phosphorus-containing anhydrides"/>
    <property type="evidence" value="ECO:0007669"/>
    <property type="project" value="InterPro"/>
</dbReference>
<dbReference type="Gene3D" id="1.10.720.30">
    <property type="entry name" value="SAP domain"/>
    <property type="match status" value="1"/>
</dbReference>
<reference evidence="17 19" key="2">
    <citation type="submission" date="2018-03" db="EMBL/GenBank/DDBJ databases">
        <authorList>
            <person name="Fogelqvist J."/>
        </authorList>
    </citation>
    <scope>NUCLEOTIDE SEQUENCE [LARGE SCALE GENOMIC DNA]</scope>
</reference>
<dbReference type="OrthoDB" id="448448at2759"/>
<dbReference type="OMA" id="WHERDDT"/>
<dbReference type="Pfam" id="PF13639">
    <property type="entry name" value="zf-RING_2"/>
    <property type="match status" value="1"/>
</dbReference>
<geneLocation type="mitochondrion" evidence="17"/>
<evidence type="ECO:0000313" key="18">
    <source>
        <dbReference type="Proteomes" id="UP000039324"/>
    </source>
</evidence>
<keyword evidence="2" id="KW-0479">Metal-binding</keyword>
<dbReference type="PROSITE" id="PS51192">
    <property type="entry name" value="HELICASE_ATP_BIND_1"/>
    <property type="match status" value="1"/>
</dbReference>
<protein>
    <submittedName>
        <fullName evidence="16">Uncharacterized protein</fullName>
    </submittedName>
</protein>
<evidence type="ECO:0000256" key="5">
    <source>
        <dbReference type="ARBA" id="ARBA00022801"/>
    </source>
</evidence>
<evidence type="ECO:0000256" key="4">
    <source>
        <dbReference type="ARBA" id="ARBA00022771"/>
    </source>
</evidence>
<keyword evidence="17" id="KW-0496">Mitochondrion</keyword>
<dbReference type="InterPro" id="IPR001650">
    <property type="entry name" value="Helicase_C-like"/>
</dbReference>
<feature type="domain" description="SAP" evidence="13">
    <location>
        <begin position="434"/>
        <end position="468"/>
    </location>
</feature>
<dbReference type="SUPFAM" id="SSF57716">
    <property type="entry name" value="Glucocorticoid receptor-like (DNA-binding domain)"/>
    <property type="match status" value="1"/>
</dbReference>
<dbReference type="InterPro" id="IPR050628">
    <property type="entry name" value="SNF2_RAD54_helicase_TF"/>
</dbReference>
<keyword evidence="9" id="KW-0539">Nucleus</keyword>
<dbReference type="InterPro" id="IPR027417">
    <property type="entry name" value="P-loop_NTPase"/>
</dbReference>
<comment type="subcellular location">
    <subcellularLocation>
        <location evidence="1">Nucleus</location>
    </subcellularLocation>
</comment>
<dbReference type="EMBL" id="CDSF01000076">
    <property type="protein sequence ID" value="CEO96706.1"/>
    <property type="molecule type" value="Genomic_DNA"/>
</dbReference>
<evidence type="ECO:0000256" key="8">
    <source>
        <dbReference type="ARBA" id="ARBA00022840"/>
    </source>
</evidence>
<dbReference type="InterPro" id="IPR014001">
    <property type="entry name" value="Helicase_ATP-bd"/>
</dbReference>
<dbReference type="Gene3D" id="3.40.50.300">
    <property type="entry name" value="P-loop containing nucleotide triphosphate hydrolases"/>
    <property type="match status" value="1"/>
</dbReference>
<feature type="domain" description="PARP-type" evidence="11">
    <location>
        <begin position="31"/>
        <end position="67"/>
    </location>
</feature>
<evidence type="ECO:0000256" key="9">
    <source>
        <dbReference type="ARBA" id="ARBA00023242"/>
    </source>
</evidence>